<keyword evidence="5" id="KW-1133">Transmembrane helix</keyword>
<comment type="subcellular location">
    <subcellularLocation>
        <location evidence="4">Cell membrane</location>
    </subcellularLocation>
    <subcellularLocation>
        <location evidence="1">Membrane</location>
        <topology evidence="1">Multi-pass membrane protein</topology>
    </subcellularLocation>
</comment>
<dbReference type="GO" id="GO:0009847">
    <property type="term" value="P:spore germination"/>
    <property type="evidence" value="ECO:0007669"/>
    <property type="project" value="UniProtKB-UniRule"/>
</dbReference>
<dbReference type="InterPro" id="IPR004995">
    <property type="entry name" value="Spore_Ger"/>
</dbReference>
<dbReference type="PANTHER" id="PTHR22550">
    <property type="entry name" value="SPORE GERMINATION PROTEIN"/>
    <property type="match status" value="1"/>
</dbReference>
<dbReference type="RefSeq" id="WP_110518843.1">
    <property type="nucleotide sequence ID" value="NZ_PDOF01000001.1"/>
</dbReference>
<evidence type="ECO:0000313" key="6">
    <source>
        <dbReference type="EMBL" id="PYZ98734.1"/>
    </source>
</evidence>
<dbReference type="EMBL" id="PDOF01000001">
    <property type="protein sequence ID" value="PYZ98734.1"/>
    <property type="molecule type" value="Genomic_DNA"/>
</dbReference>
<reference evidence="6 7" key="1">
    <citation type="submission" date="2017-10" db="EMBL/GenBank/DDBJ databases">
        <title>Bacillus sp. nov., a halophilic bacterium isolated from a Yangshapao Lake.</title>
        <authorList>
            <person name="Wang H."/>
        </authorList>
    </citation>
    <scope>NUCLEOTIDE SEQUENCE [LARGE SCALE GENOMIC DNA]</scope>
    <source>
        <strain evidence="6 7">YSP-3</strain>
    </source>
</reference>
<feature type="transmembrane region" description="Helical" evidence="5">
    <location>
        <begin position="432"/>
        <end position="455"/>
    </location>
</feature>
<evidence type="ECO:0000256" key="2">
    <source>
        <dbReference type="ARBA" id="ARBA00005278"/>
    </source>
</evidence>
<dbReference type="AlphaFoldDB" id="A0A2W0HA52"/>
<dbReference type="PANTHER" id="PTHR22550:SF5">
    <property type="entry name" value="LEUCINE ZIPPER PROTEIN 4"/>
    <property type="match status" value="1"/>
</dbReference>
<keyword evidence="7" id="KW-1185">Reference proteome</keyword>
<accession>A0A2W0HA52</accession>
<dbReference type="Proteomes" id="UP000248066">
    <property type="component" value="Unassembled WGS sequence"/>
</dbReference>
<comment type="similarity">
    <text evidence="2 4">Belongs to the GerABKA family.</text>
</comment>
<evidence type="ECO:0000256" key="5">
    <source>
        <dbReference type="SAM" id="Phobius"/>
    </source>
</evidence>
<evidence type="ECO:0000256" key="1">
    <source>
        <dbReference type="ARBA" id="ARBA00004141"/>
    </source>
</evidence>
<organism evidence="6 7">
    <name type="scientific">Alteribacter lacisalsi</name>
    <dbReference type="NCBI Taxonomy" id="2045244"/>
    <lineage>
        <taxon>Bacteria</taxon>
        <taxon>Bacillati</taxon>
        <taxon>Bacillota</taxon>
        <taxon>Bacilli</taxon>
        <taxon>Bacillales</taxon>
        <taxon>Bacillaceae</taxon>
        <taxon>Alteribacter</taxon>
    </lineage>
</organism>
<feature type="transmembrane region" description="Helical" evidence="5">
    <location>
        <begin position="307"/>
        <end position="331"/>
    </location>
</feature>
<feature type="transmembrane region" description="Helical" evidence="5">
    <location>
        <begin position="399"/>
        <end position="420"/>
    </location>
</feature>
<evidence type="ECO:0000256" key="4">
    <source>
        <dbReference type="PIRNR" id="PIRNR005690"/>
    </source>
</evidence>
<protein>
    <submittedName>
        <fullName evidence="6">Spore germination protein</fullName>
    </submittedName>
</protein>
<keyword evidence="3 4" id="KW-0472">Membrane</keyword>
<name>A0A2W0HA52_9BACI</name>
<evidence type="ECO:0000256" key="3">
    <source>
        <dbReference type="ARBA" id="ARBA00023136"/>
    </source>
</evidence>
<evidence type="ECO:0000313" key="7">
    <source>
        <dbReference type="Proteomes" id="UP000248066"/>
    </source>
</evidence>
<dbReference type="GO" id="GO:0005886">
    <property type="term" value="C:plasma membrane"/>
    <property type="evidence" value="ECO:0007669"/>
    <property type="project" value="UniProtKB-SubCell"/>
</dbReference>
<dbReference type="Pfam" id="PF03323">
    <property type="entry name" value="GerA"/>
    <property type="match status" value="1"/>
</dbReference>
<proteinExistence type="inferred from homology"/>
<comment type="caution">
    <text evidence="6">The sequence shown here is derived from an EMBL/GenBank/DDBJ whole genome shotgun (WGS) entry which is preliminary data.</text>
</comment>
<dbReference type="InterPro" id="IPR050768">
    <property type="entry name" value="UPF0353/GerABKA_families"/>
</dbReference>
<keyword evidence="5" id="KW-0812">Transmembrane</keyword>
<gene>
    <name evidence="6" type="ORF">CR205_09210</name>
</gene>
<sequence length="509" mass="57277">MGLFKQFKHTKNTLKNGEKQEQLVDPPDIPTFPVSLDMKKNLRYVKETLHYTEDLVEKTLKTALPGSLHLFYIETMSDTEKLSSNLYQKLKSIDTETELHRTLQDMDSAKIVHLSDAVSELLSGKSILLLEGKNHCYILSTNSVIKRDVSEPDNEQVIRGSHSGFIENIGVNIQLVRNLISHPSLIVNYSTLGELSRTKTAMLYMDGRADPEVVEEIKRRLKKIKVDKLMNNGVIEEYMEDNIYSLFPQYISTERADRAALNLLDGRVLIMTDGDPTVLVLPVTFFSFFQSTDDYNSRWVAGNFFRLIRVISFLLAVTLPGIYIAIISFHYEIIPFGMTYVIKDAVEHIPYPPLVEAMIMELTLELIREAGIRLPTPIGQTIGIVGGLVIGDAVVNAGFISSIMIIVVALTAISSFVVPVHEMSMAMRLLRYPVMIMASILGFLGIVFCLTIYLIHLCKLTSIGKPFFYPFAPLDGKGLLNRFIRLPHTVHLDKKQNQSQKSSGSSKSQ</sequence>
<dbReference type="PIRSF" id="PIRSF005690">
    <property type="entry name" value="GerBA"/>
    <property type="match status" value="1"/>
</dbReference>
<dbReference type="OrthoDB" id="9772630at2"/>